<reference evidence="1 2" key="1">
    <citation type="submission" date="2019-03" db="EMBL/GenBank/DDBJ databases">
        <title>Genomic Encyclopedia of Type Strains, Phase IV (KMG-IV): sequencing the most valuable type-strain genomes for metagenomic binning, comparative biology and taxonomic classification.</title>
        <authorList>
            <person name="Goeker M."/>
        </authorList>
    </citation>
    <scope>NUCLEOTIDE SEQUENCE [LARGE SCALE GENOMIC DNA]</scope>
    <source>
        <strain evidence="1 2">DSM 21100</strain>
    </source>
</reference>
<gene>
    <name evidence="1" type="ORF">EDD80_1373</name>
</gene>
<dbReference type="RefSeq" id="WP_132130822.1">
    <property type="nucleotide sequence ID" value="NZ_CP042432.1"/>
</dbReference>
<dbReference type="OrthoDB" id="2936081at2"/>
<accession>A0A4R3KJA1</accession>
<dbReference type="InterPro" id="IPR021284">
    <property type="entry name" value="DUF2750"/>
</dbReference>
<dbReference type="Pfam" id="PF11042">
    <property type="entry name" value="DUF2750"/>
    <property type="match status" value="1"/>
</dbReference>
<comment type="caution">
    <text evidence="1">The sequence shown here is derived from an EMBL/GenBank/DDBJ whole genome shotgun (WGS) entry which is preliminary data.</text>
</comment>
<protein>
    <submittedName>
        <fullName evidence="1">Uncharacterized protein DUF2750</fullName>
    </submittedName>
</protein>
<dbReference type="Proteomes" id="UP000295807">
    <property type="component" value="Unassembled WGS sequence"/>
</dbReference>
<name>A0A4R3KJA1_9SPHI</name>
<sequence length="129" mass="14866">MVKITEKEIEAVSALAPYERYKYFIKRVADTELMYSLKSPDGNWAISEVEASKLFPLWSAKEFAEQSKTVWLVGLYIEEITLETFEDELLEFVHSQGYLLNVFAVGQNTGFVVDIVEFAKDSSEEMKNY</sequence>
<dbReference type="EMBL" id="SMAD01000037">
    <property type="protein sequence ID" value="TCS83445.1"/>
    <property type="molecule type" value="Genomic_DNA"/>
</dbReference>
<proteinExistence type="predicted"/>
<evidence type="ECO:0000313" key="2">
    <source>
        <dbReference type="Proteomes" id="UP000295807"/>
    </source>
</evidence>
<dbReference type="AlphaFoldDB" id="A0A4R3KJA1"/>
<keyword evidence="2" id="KW-1185">Reference proteome</keyword>
<evidence type="ECO:0000313" key="1">
    <source>
        <dbReference type="EMBL" id="TCS83445.1"/>
    </source>
</evidence>
<organism evidence="1 2">
    <name type="scientific">Anseongella ginsenosidimutans</name>
    <dbReference type="NCBI Taxonomy" id="496056"/>
    <lineage>
        <taxon>Bacteria</taxon>
        <taxon>Pseudomonadati</taxon>
        <taxon>Bacteroidota</taxon>
        <taxon>Sphingobacteriia</taxon>
        <taxon>Sphingobacteriales</taxon>
        <taxon>Sphingobacteriaceae</taxon>
        <taxon>Anseongella</taxon>
    </lineage>
</organism>